<evidence type="ECO:0000313" key="2">
    <source>
        <dbReference type="EMBL" id="KAF6173948.1"/>
    </source>
</evidence>
<comment type="caution">
    <text evidence="2">The sequence shown here is derived from an EMBL/GenBank/DDBJ whole genome shotgun (WGS) entry which is preliminary data.</text>
</comment>
<organism evidence="2 3">
    <name type="scientific">Kingdonia uniflora</name>
    <dbReference type="NCBI Taxonomy" id="39325"/>
    <lineage>
        <taxon>Eukaryota</taxon>
        <taxon>Viridiplantae</taxon>
        <taxon>Streptophyta</taxon>
        <taxon>Embryophyta</taxon>
        <taxon>Tracheophyta</taxon>
        <taxon>Spermatophyta</taxon>
        <taxon>Magnoliopsida</taxon>
        <taxon>Ranunculales</taxon>
        <taxon>Circaeasteraceae</taxon>
        <taxon>Kingdonia</taxon>
    </lineage>
</organism>
<feature type="region of interest" description="Disordered" evidence="1">
    <location>
        <begin position="371"/>
        <end position="390"/>
    </location>
</feature>
<sequence length="585" mass="67279">MDTTPNIRYQKRMGFAREGQKTGKLHIKFFGHHDLDWDMPELVEVEAGEIINGEPYAYLWDRLKYDFTTMEKNYLFLSAMAECLVCAKEEMEDQSARFGIEEDIDAEMMNLFEVELGEPIIGMPFTYWKGILQMMGPLPSHRLLLLKGFMEDIVDQEDADAAVVIECRYIRKPNLRPSVNESSRRGEVDCLNLRSMSKVMFDLTSRTDSPDNWSVRMAKMHNRQPSRRRLVDEEIEAFEASILGRAPTDEGSDLKVLDVITEAPLSMVLSAGEVPIARRRRTILTEDSKEEETVGGRRARRPDSIEDETPSSKTGERSTKFLKGNPVQMNGNFNEMMRVIKGMNAKLSGEGRGLIKWFELLLPSTRRRRARSQSWNQKAEEEEGGFPASKRTRYAEAIEEKERQRYFEVSKRNRRGRVAKEFLVCSENAEGVKASNASARSGWRCFEIEAEAGTGEDDAVDKDEKMTEVERQEQAVAKQASMVKLCEDDLNEALKEIKMSMFQTNAWVRSYNKAIKSVKEKLRQAVESLDLCRGTEASLLSEVKKLKQDIEVITDSFDERLELQRSRHEREWLAKLAVKKREKVE</sequence>
<accession>A0A7J7P452</accession>
<gene>
    <name evidence="2" type="ORF">GIB67_039899</name>
</gene>
<keyword evidence="3" id="KW-1185">Reference proteome</keyword>
<dbReference type="EMBL" id="JACGCM010000309">
    <property type="protein sequence ID" value="KAF6173948.1"/>
    <property type="molecule type" value="Genomic_DNA"/>
</dbReference>
<reference evidence="2 3" key="1">
    <citation type="journal article" date="2020" name="IScience">
        <title>Genome Sequencing of the Endangered Kingdonia uniflora (Circaeasteraceae, Ranunculales) Reveals Potential Mechanisms of Evolutionary Specialization.</title>
        <authorList>
            <person name="Sun Y."/>
            <person name="Deng T."/>
            <person name="Zhang A."/>
            <person name="Moore M.J."/>
            <person name="Landis J.B."/>
            <person name="Lin N."/>
            <person name="Zhang H."/>
            <person name="Zhang X."/>
            <person name="Huang J."/>
            <person name="Zhang X."/>
            <person name="Sun H."/>
            <person name="Wang H."/>
        </authorList>
    </citation>
    <scope>NUCLEOTIDE SEQUENCE [LARGE SCALE GENOMIC DNA]</scope>
    <source>
        <strain evidence="2">TB1705</strain>
        <tissue evidence="2">Leaf</tissue>
    </source>
</reference>
<proteinExistence type="predicted"/>
<name>A0A7J7P452_9MAGN</name>
<evidence type="ECO:0000256" key="1">
    <source>
        <dbReference type="SAM" id="MobiDB-lite"/>
    </source>
</evidence>
<dbReference type="Proteomes" id="UP000541444">
    <property type="component" value="Unassembled WGS sequence"/>
</dbReference>
<protein>
    <submittedName>
        <fullName evidence="2">Uncharacterized protein</fullName>
    </submittedName>
</protein>
<feature type="region of interest" description="Disordered" evidence="1">
    <location>
        <begin position="287"/>
        <end position="325"/>
    </location>
</feature>
<evidence type="ECO:0000313" key="3">
    <source>
        <dbReference type="Proteomes" id="UP000541444"/>
    </source>
</evidence>
<dbReference type="AlphaFoldDB" id="A0A7J7P452"/>